<organism evidence="1 2">
    <name type="scientific">Sphingobium chungbukense</name>
    <dbReference type="NCBI Taxonomy" id="56193"/>
    <lineage>
        <taxon>Bacteria</taxon>
        <taxon>Pseudomonadati</taxon>
        <taxon>Pseudomonadota</taxon>
        <taxon>Alphaproteobacteria</taxon>
        <taxon>Sphingomonadales</taxon>
        <taxon>Sphingomonadaceae</taxon>
        <taxon>Sphingobium</taxon>
    </lineage>
</organism>
<dbReference type="Pfam" id="PF05354">
    <property type="entry name" value="Phage_attach"/>
    <property type="match status" value="1"/>
</dbReference>
<dbReference type="EMBL" id="LBIC01000004">
    <property type="protein sequence ID" value="KKW92253.1"/>
    <property type="molecule type" value="Genomic_DNA"/>
</dbReference>
<proteinExistence type="predicted"/>
<protein>
    <submittedName>
        <fullName evidence="1">Uncharacterized protein</fullName>
    </submittedName>
</protein>
<dbReference type="PATRIC" id="fig|56193.3.peg.2073"/>
<dbReference type="AlphaFoldDB" id="A0A0M3AQS3"/>
<sequence>MSGPFAAALDALFNAPGSAAADYDDGLSVVPIRVILSQPDVLAGAGQQIVTATMVIDIRRSEVSNPARFATVRVGERDADGVLDVSASYQLVDEPMGDVEGLTWSCGAELIAP</sequence>
<name>A0A0M3AQS3_9SPHN</name>
<reference evidence="1 2" key="1">
    <citation type="submission" date="2015-04" db="EMBL/GenBank/DDBJ databases">
        <title>Genome sequence of aromatic hydrocarbons-degrading Sphingobium chungbukense DJ77.</title>
        <authorList>
            <person name="Kim Y.-C."/>
            <person name="Chae J.-C."/>
        </authorList>
    </citation>
    <scope>NUCLEOTIDE SEQUENCE [LARGE SCALE GENOMIC DNA]</scope>
    <source>
        <strain evidence="1 2">DJ77</strain>
    </source>
</reference>
<gene>
    <name evidence="1" type="ORF">YP76_09980</name>
</gene>
<dbReference type="InterPro" id="IPR008018">
    <property type="entry name" value="Phage_tail_attach_FII"/>
</dbReference>
<dbReference type="GO" id="GO:0019068">
    <property type="term" value="P:virion assembly"/>
    <property type="evidence" value="ECO:0007669"/>
    <property type="project" value="InterPro"/>
</dbReference>
<dbReference type="STRING" id="56193.YP76_09980"/>
<keyword evidence="2" id="KW-1185">Reference proteome</keyword>
<evidence type="ECO:0000313" key="1">
    <source>
        <dbReference type="EMBL" id="KKW92253.1"/>
    </source>
</evidence>
<dbReference type="RefSeq" id="WP_046763457.1">
    <property type="nucleotide sequence ID" value="NZ_LBIC01000004.1"/>
</dbReference>
<evidence type="ECO:0000313" key="2">
    <source>
        <dbReference type="Proteomes" id="UP000033874"/>
    </source>
</evidence>
<comment type="caution">
    <text evidence="1">The sequence shown here is derived from an EMBL/GenBank/DDBJ whole genome shotgun (WGS) entry which is preliminary data.</text>
</comment>
<accession>A0A0M3AQS3</accession>
<dbReference type="Proteomes" id="UP000033874">
    <property type="component" value="Unassembled WGS sequence"/>
</dbReference>